<dbReference type="EMBL" id="JARQWQ010000007">
    <property type="protein sequence ID" value="KAK2570604.1"/>
    <property type="molecule type" value="Genomic_DNA"/>
</dbReference>
<reference evidence="1" key="1">
    <citation type="journal article" date="2023" name="G3 (Bethesda)">
        <title>Whole genome assembly and annotation of the endangered Caribbean coral Acropora cervicornis.</title>
        <authorList>
            <person name="Selwyn J.D."/>
            <person name="Vollmer S.V."/>
        </authorList>
    </citation>
    <scope>NUCLEOTIDE SEQUENCE</scope>
    <source>
        <strain evidence="1">K2</strain>
    </source>
</reference>
<feature type="non-terminal residue" evidence="1">
    <location>
        <position position="1"/>
    </location>
</feature>
<evidence type="ECO:0000313" key="2">
    <source>
        <dbReference type="Proteomes" id="UP001249851"/>
    </source>
</evidence>
<sequence>MLLKSNGKPLPSSYLFVSVYMTTLIKKKSPCRHQGKPKRGSLVSEILWWLVLKQFYP</sequence>
<protein>
    <submittedName>
        <fullName evidence="1">Uncharacterized protein</fullName>
    </submittedName>
</protein>
<proteinExistence type="predicted"/>
<dbReference type="Proteomes" id="UP001249851">
    <property type="component" value="Unassembled WGS sequence"/>
</dbReference>
<organism evidence="1 2">
    <name type="scientific">Acropora cervicornis</name>
    <name type="common">Staghorn coral</name>
    <dbReference type="NCBI Taxonomy" id="6130"/>
    <lineage>
        <taxon>Eukaryota</taxon>
        <taxon>Metazoa</taxon>
        <taxon>Cnidaria</taxon>
        <taxon>Anthozoa</taxon>
        <taxon>Hexacorallia</taxon>
        <taxon>Scleractinia</taxon>
        <taxon>Astrocoeniina</taxon>
        <taxon>Acroporidae</taxon>
        <taxon>Acropora</taxon>
    </lineage>
</organism>
<comment type="caution">
    <text evidence="1">The sequence shown here is derived from an EMBL/GenBank/DDBJ whole genome shotgun (WGS) entry which is preliminary data.</text>
</comment>
<name>A0AAD9VDR0_ACRCE</name>
<accession>A0AAD9VDR0</accession>
<keyword evidence="2" id="KW-1185">Reference proteome</keyword>
<evidence type="ECO:0000313" key="1">
    <source>
        <dbReference type="EMBL" id="KAK2570604.1"/>
    </source>
</evidence>
<dbReference type="AlphaFoldDB" id="A0AAD9VDR0"/>
<gene>
    <name evidence="1" type="ORF">P5673_004287</name>
</gene>
<reference evidence="1" key="2">
    <citation type="journal article" date="2023" name="Science">
        <title>Genomic signatures of disease resistance in endangered staghorn corals.</title>
        <authorList>
            <person name="Vollmer S.V."/>
            <person name="Selwyn J.D."/>
            <person name="Despard B.A."/>
            <person name="Roesel C.L."/>
        </authorList>
    </citation>
    <scope>NUCLEOTIDE SEQUENCE</scope>
    <source>
        <strain evidence="1">K2</strain>
    </source>
</reference>